<proteinExistence type="predicted"/>
<evidence type="ECO:0000256" key="1">
    <source>
        <dbReference type="SAM" id="MobiDB-lite"/>
    </source>
</evidence>
<evidence type="ECO:0000313" key="2">
    <source>
        <dbReference type="EMBL" id="TKA38964.1"/>
    </source>
</evidence>
<dbReference type="EMBL" id="NAJP01000042">
    <property type="protein sequence ID" value="TKA38964.1"/>
    <property type="molecule type" value="Genomic_DNA"/>
</dbReference>
<evidence type="ECO:0000313" key="3">
    <source>
        <dbReference type="Proteomes" id="UP000310066"/>
    </source>
</evidence>
<organism evidence="2 3">
    <name type="scientific">Friedmanniomyces endolithicus</name>
    <dbReference type="NCBI Taxonomy" id="329885"/>
    <lineage>
        <taxon>Eukaryota</taxon>
        <taxon>Fungi</taxon>
        <taxon>Dikarya</taxon>
        <taxon>Ascomycota</taxon>
        <taxon>Pezizomycotina</taxon>
        <taxon>Dothideomycetes</taxon>
        <taxon>Dothideomycetidae</taxon>
        <taxon>Mycosphaerellales</taxon>
        <taxon>Teratosphaeriaceae</taxon>
        <taxon>Friedmanniomyces</taxon>
    </lineage>
</organism>
<name>A0A4U0USK6_9PEZI</name>
<feature type="compositionally biased region" description="Pro residues" evidence="1">
    <location>
        <begin position="84"/>
        <end position="94"/>
    </location>
</feature>
<feature type="region of interest" description="Disordered" evidence="1">
    <location>
        <begin position="75"/>
        <end position="94"/>
    </location>
</feature>
<comment type="caution">
    <text evidence="2">The sequence shown here is derived from an EMBL/GenBank/DDBJ whole genome shotgun (WGS) entry which is preliminary data.</text>
</comment>
<sequence length="94" mass="10240">MSSDSTSVVPHERLEAASTALDHLTTKAKEADGHTKEHLHAAADADKAHSLFRSVFSSNALQEIENDWHLGNYIIDRNTGKPTQTPPSPNPDPN</sequence>
<protein>
    <submittedName>
        <fullName evidence="2">Uncharacterized protein</fullName>
    </submittedName>
</protein>
<gene>
    <name evidence="2" type="ORF">B0A54_10013</name>
</gene>
<dbReference type="AlphaFoldDB" id="A0A4U0USK6"/>
<dbReference type="STRING" id="329885.A0A4U0USK6"/>
<reference evidence="2 3" key="1">
    <citation type="submission" date="2017-03" db="EMBL/GenBank/DDBJ databases">
        <title>Genomes of endolithic fungi from Antarctica.</title>
        <authorList>
            <person name="Coleine C."/>
            <person name="Masonjones S."/>
            <person name="Stajich J.E."/>
        </authorList>
    </citation>
    <scope>NUCLEOTIDE SEQUENCE [LARGE SCALE GENOMIC DNA]</scope>
    <source>
        <strain evidence="2 3">CCFEE 5311</strain>
    </source>
</reference>
<accession>A0A4U0USK6</accession>
<dbReference type="Proteomes" id="UP000310066">
    <property type="component" value="Unassembled WGS sequence"/>
</dbReference>
<dbReference type="OrthoDB" id="5973539at2759"/>